<keyword evidence="3" id="KW-0732">Signal</keyword>
<dbReference type="Proteomes" id="UP000305267">
    <property type="component" value="Unassembled WGS sequence"/>
</dbReference>
<dbReference type="PANTHER" id="PTHR45138:SF24">
    <property type="entry name" value="DIGUANYLATE CYCLASE DGCC-RELATED"/>
    <property type="match status" value="1"/>
</dbReference>
<dbReference type="Pfam" id="PF07695">
    <property type="entry name" value="7TMR-DISM_7TM"/>
    <property type="match status" value="1"/>
</dbReference>
<dbReference type="InterPro" id="IPR029787">
    <property type="entry name" value="Nucleotide_cyclase"/>
</dbReference>
<feature type="transmembrane region" description="Helical" evidence="2">
    <location>
        <begin position="195"/>
        <end position="214"/>
    </location>
</feature>
<organism evidence="5 6">
    <name type="scientific">Methylobacterium terricola</name>
    <dbReference type="NCBI Taxonomy" id="2583531"/>
    <lineage>
        <taxon>Bacteria</taxon>
        <taxon>Pseudomonadati</taxon>
        <taxon>Pseudomonadota</taxon>
        <taxon>Alphaproteobacteria</taxon>
        <taxon>Hyphomicrobiales</taxon>
        <taxon>Methylobacteriaceae</taxon>
        <taxon>Methylobacterium</taxon>
    </lineage>
</organism>
<dbReference type="InterPro" id="IPR011623">
    <property type="entry name" value="7TMR_DISM_rcpt_extracell_dom1"/>
</dbReference>
<gene>
    <name evidence="5" type="ORF">FF100_28955</name>
</gene>
<evidence type="ECO:0000259" key="4">
    <source>
        <dbReference type="PROSITE" id="PS50887"/>
    </source>
</evidence>
<evidence type="ECO:0000313" key="6">
    <source>
        <dbReference type="Proteomes" id="UP000305267"/>
    </source>
</evidence>
<dbReference type="CDD" id="cd01949">
    <property type="entry name" value="GGDEF"/>
    <property type="match status" value="1"/>
</dbReference>
<dbReference type="InterPro" id="IPR050469">
    <property type="entry name" value="Diguanylate_Cyclase"/>
</dbReference>
<comment type="caution">
    <text evidence="5">The sequence shown here is derived from an EMBL/GenBank/DDBJ whole genome shotgun (WGS) entry which is preliminary data.</text>
</comment>
<dbReference type="SMART" id="SM00267">
    <property type="entry name" value="GGDEF"/>
    <property type="match status" value="1"/>
</dbReference>
<dbReference type="SUPFAM" id="SSF55073">
    <property type="entry name" value="Nucleotide cyclase"/>
    <property type="match status" value="1"/>
</dbReference>
<evidence type="ECO:0000313" key="5">
    <source>
        <dbReference type="EMBL" id="TNC08634.1"/>
    </source>
</evidence>
<dbReference type="GO" id="GO:0005886">
    <property type="term" value="C:plasma membrane"/>
    <property type="evidence" value="ECO:0007669"/>
    <property type="project" value="TreeGrafter"/>
</dbReference>
<feature type="transmembrane region" description="Helical" evidence="2">
    <location>
        <begin position="220"/>
        <end position="241"/>
    </location>
</feature>
<dbReference type="Gene3D" id="3.30.70.270">
    <property type="match status" value="1"/>
</dbReference>
<dbReference type="AlphaFoldDB" id="A0A5C4LBN2"/>
<dbReference type="RefSeq" id="WP_139039255.1">
    <property type="nucleotide sequence ID" value="NZ_VDDA01000022.1"/>
</dbReference>
<protein>
    <recommendedName>
        <fullName evidence="1">diguanylate cyclase</fullName>
        <ecNumber evidence="1">2.7.7.65</ecNumber>
    </recommendedName>
</protein>
<dbReference type="OrthoDB" id="9759607at2"/>
<keyword evidence="2" id="KW-0812">Transmembrane</keyword>
<evidence type="ECO:0000256" key="3">
    <source>
        <dbReference type="SAM" id="SignalP"/>
    </source>
</evidence>
<keyword evidence="2" id="KW-0472">Membrane</keyword>
<feature type="transmembrane region" description="Helical" evidence="2">
    <location>
        <begin position="136"/>
        <end position="155"/>
    </location>
</feature>
<dbReference type="EC" id="2.7.7.65" evidence="1"/>
<dbReference type="InterPro" id="IPR000160">
    <property type="entry name" value="GGDEF_dom"/>
</dbReference>
<dbReference type="NCBIfam" id="TIGR00254">
    <property type="entry name" value="GGDEF"/>
    <property type="match status" value="1"/>
</dbReference>
<feature type="transmembrane region" description="Helical" evidence="2">
    <location>
        <begin position="75"/>
        <end position="96"/>
    </location>
</feature>
<feature type="signal peptide" evidence="3">
    <location>
        <begin position="1"/>
        <end position="25"/>
    </location>
</feature>
<evidence type="ECO:0000256" key="1">
    <source>
        <dbReference type="ARBA" id="ARBA00012528"/>
    </source>
</evidence>
<dbReference type="PANTHER" id="PTHR45138">
    <property type="entry name" value="REGULATORY COMPONENTS OF SENSORY TRANSDUCTION SYSTEM"/>
    <property type="match status" value="1"/>
</dbReference>
<feature type="transmembrane region" description="Helical" evidence="2">
    <location>
        <begin position="102"/>
        <end position="124"/>
    </location>
</feature>
<keyword evidence="2" id="KW-1133">Transmembrane helix</keyword>
<keyword evidence="6" id="KW-1185">Reference proteome</keyword>
<dbReference type="PROSITE" id="PS50887">
    <property type="entry name" value="GGDEF"/>
    <property type="match status" value="1"/>
</dbReference>
<feature type="transmembrane region" description="Helical" evidence="2">
    <location>
        <begin position="41"/>
        <end position="63"/>
    </location>
</feature>
<feature type="domain" description="GGDEF" evidence="4">
    <location>
        <begin position="287"/>
        <end position="414"/>
    </location>
</feature>
<evidence type="ECO:0000256" key="2">
    <source>
        <dbReference type="SAM" id="Phobius"/>
    </source>
</evidence>
<dbReference type="EMBL" id="VDDA01000022">
    <property type="protein sequence ID" value="TNC08634.1"/>
    <property type="molecule type" value="Genomic_DNA"/>
</dbReference>
<dbReference type="GO" id="GO:0043709">
    <property type="term" value="P:cell adhesion involved in single-species biofilm formation"/>
    <property type="evidence" value="ECO:0007669"/>
    <property type="project" value="TreeGrafter"/>
</dbReference>
<sequence length="421" mass="44697">MIRSLLRPSRLAVALLLLGAGPALAQSSFARGTPLDWSAVLTGAFLGFLLLPTAYNVAFFVILRERFLLWDIARILTLVALTLCLSSLPLGSIVTAEGFARQVAINVLFDGVIVLMGPFLGTLLEPGALPPRLRRCLMSLPLSVALTTPAMLLAPCPPAYMALRSLVLVGVLALYGTSLGVALARGSRAARFQTAASLGVLAVCGVSLFHDVVLGRPFGLFLYALFGAIALEMLLNAAGVGDRFMRLKRERDQAQARADTLDLVAHTDPLTGLPNRRGLERRFATTRPRAVAILDIDHFKRINDAFGHDQGDAVIVAVAEALADGTAYAGRLGGEEFALLLDDDDPVATVESLRRQIPSRTVARAPAVTQPVTASAGVARVGDAMTYAEALKAADLELYAAKAAGRNCCVADRTVYRARAA</sequence>
<accession>A0A5C4LBN2</accession>
<dbReference type="Pfam" id="PF00990">
    <property type="entry name" value="GGDEF"/>
    <property type="match status" value="1"/>
</dbReference>
<feature type="chain" id="PRO_5022840138" description="diguanylate cyclase" evidence="3">
    <location>
        <begin position="26"/>
        <end position="421"/>
    </location>
</feature>
<dbReference type="GO" id="GO:0052621">
    <property type="term" value="F:diguanylate cyclase activity"/>
    <property type="evidence" value="ECO:0007669"/>
    <property type="project" value="UniProtKB-EC"/>
</dbReference>
<reference evidence="5 6" key="1">
    <citation type="submission" date="2019-06" db="EMBL/GenBank/DDBJ databases">
        <title>Genome of Methylobacterium sp. 17Sr1-39.</title>
        <authorList>
            <person name="Seo T."/>
        </authorList>
    </citation>
    <scope>NUCLEOTIDE SEQUENCE [LARGE SCALE GENOMIC DNA]</scope>
    <source>
        <strain evidence="5 6">17Sr1-39</strain>
    </source>
</reference>
<feature type="transmembrane region" description="Helical" evidence="2">
    <location>
        <begin position="161"/>
        <end position="183"/>
    </location>
</feature>
<proteinExistence type="predicted"/>
<dbReference type="InterPro" id="IPR043128">
    <property type="entry name" value="Rev_trsase/Diguanyl_cyclase"/>
</dbReference>
<dbReference type="GO" id="GO:1902201">
    <property type="term" value="P:negative regulation of bacterial-type flagellum-dependent cell motility"/>
    <property type="evidence" value="ECO:0007669"/>
    <property type="project" value="TreeGrafter"/>
</dbReference>
<name>A0A5C4LBN2_9HYPH</name>